<evidence type="ECO:0000256" key="6">
    <source>
        <dbReference type="RuleBase" id="RU361216"/>
    </source>
</evidence>
<dbReference type="Pfam" id="PF00375">
    <property type="entry name" value="SDF"/>
    <property type="match status" value="1"/>
</dbReference>
<evidence type="ECO:0000256" key="4">
    <source>
        <dbReference type="ARBA" id="ARBA00022989"/>
    </source>
</evidence>
<keyword evidence="4" id="KW-1133">Transmembrane helix</keyword>
<dbReference type="InterPro" id="IPR001991">
    <property type="entry name" value="Na-dicarboxylate_symporter"/>
</dbReference>
<name>A0ABV0YRS5_9TELE</name>
<comment type="subcellular location">
    <subcellularLocation>
        <location evidence="1 6">Membrane</location>
        <topology evidence="1 6">Multi-pass membrane protein</topology>
    </subcellularLocation>
</comment>
<evidence type="ECO:0000256" key="5">
    <source>
        <dbReference type="ARBA" id="ARBA00023136"/>
    </source>
</evidence>
<dbReference type="Gene3D" id="1.10.3860.10">
    <property type="entry name" value="Sodium:dicarboxylate symporter"/>
    <property type="match status" value="1"/>
</dbReference>
<keyword evidence="5" id="KW-0472">Membrane</keyword>
<reference evidence="7 8" key="1">
    <citation type="submission" date="2021-06" db="EMBL/GenBank/DDBJ databases">
        <authorList>
            <person name="Palmer J.M."/>
        </authorList>
    </citation>
    <scope>NUCLEOTIDE SEQUENCE [LARGE SCALE GENOMIC DNA]</scope>
    <source>
        <strain evidence="7 8">AS_MEX2019</strain>
        <tissue evidence="7">Muscle</tissue>
    </source>
</reference>
<keyword evidence="3" id="KW-0812">Transmembrane</keyword>
<sequence length="145" mass="15395">MIHSQKLRMPSRDYLLVPASFESSQRLLIGSGSLWVTHLGIGSSNLCLIVTAASTGAAGIPQAGMVSMLIVLSSTGLPTEDISLLLMVDWIVDRIRTATNVLGDCIGVAVVQHLSRRELHTSSPAGTNQVLEEDSPSMNISIKIG</sequence>
<dbReference type="EMBL" id="JAHRIP010039818">
    <property type="protein sequence ID" value="MEQ2296325.1"/>
    <property type="molecule type" value="Genomic_DNA"/>
</dbReference>
<dbReference type="InterPro" id="IPR050746">
    <property type="entry name" value="DAACS"/>
</dbReference>
<comment type="similarity">
    <text evidence="6">Belongs to the dicarboxylate/amino acid:cation symporter (DAACS) (TC 2.A.23) family.</text>
</comment>
<keyword evidence="2 6" id="KW-0813">Transport</keyword>
<proteinExistence type="inferred from homology"/>
<dbReference type="Proteomes" id="UP001469553">
    <property type="component" value="Unassembled WGS sequence"/>
</dbReference>
<evidence type="ECO:0000256" key="2">
    <source>
        <dbReference type="ARBA" id="ARBA00022448"/>
    </source>
</evidence>
<dbReference type="InterPro" id="IPR036458">
    <property type="entry name" value="Na:dicarbo_symporter_sf"/>
</dbReference>
<dbReference type="SUPFAM" id="SSF118215">
    <property type="entry name" value="Proton glutamate symport protein"/>
    <property type="match status" value="1"/>
</dbReference>
<keyword evidence="6" id="KW-0769">Symport</keyword>
<evidence type="ECO:0000256" key="1">
    <source>
        <dbReference type="ARBA" id="ARBA00004141"/>
    </source>
</evidence>
<gene>
    <name evidence="7" type="ORF">AMECASPLE_023668</name>
</gene>
<evidence type="ECO:0000256" key="3">
    <source>
        <dbReference type="ARBA" id="ARBA00022692"/>
    </source>
</evidence>
<keyword evidence="8" id="KW-1185">Reference proteome</keyword>
<organism evidence="7 8">
    <name type="scientific">Ameca splendens</name>
    <dbReference type="NCBI Taxonomy" id="208324"/>
    <lineage>
        <taxon>Eukaryota</taxon>
        <taxon>Metazoa</taxon>
        <taxon>Chordata</taxon>
        <taxon>Craniata</taxon>
        <taxon>Vertebrata</taxon>
        <taxon>Euteleostomi</taxon>
        <taxon>Actinopterygii</taxon>
        <taxon>Neopterygii</taxon>
        <taxon>Teleostei</taxon>
        <taxon>Neoteleostei</taxon>
        <taxon>Acanthomorphata</taxon>
        <taxon>Ovalentaria</taxon>
        <taxon>Atherinomorphae</taxon>
        <taxon>Cyprinodontiformes</taxon>
        <taxon>Goodeidae</taxon>
        <taxon>Ameca</taxon>
    </lineage>
</organism>
<comment type="caution">
    <text evidence="7">The sequence shown here is derived from an EMBL/GenBank/DDBJ whole genome shotgun (WGS) entry which is preliminary data.</text>
</comment>
<dbReference type="PANTHER" id="PTHR11958">
    <property type="entry name" value="SODIUM/DICARBOXYLATE SYMPORTER-RELATED"/>
    <property type="match status" value="1"/>
</dbReference>
<protein>
    <recommendedName>
        <fullName evidence="6">Amino acid transporter</fullName>
    </recommendedName>
</protein>
<evidence type="ECO:0000313" key="8">
    <source>
        <dbReference type="Proteomes" id="UP001469553"/>
    </source>
</evidence>
<dbReference type="PRINTS" id="PR00173">
    <property type="entry name" value="EDTRNSPORT"/>
</dbReference>
<dbReference type="PANTHER" id="PTHR11958:SF63">
    <property type="entry name" value="AMINO ACID TRANSPORTER"/>
    <property type="match status" value="1"/>
</dbReference>
<accession>A0ABV0YRS5</accession>
<evidence type="ECO:0000313" key="7">
    <source>
        <dbReference type="EMBL" id="MEQ2296325.1"/>
    </source>
</evidence>